<accession>A0A6L3SXD4</accession>
<dbReference type="InterPro" id="IPR018087">
    <property type="entry name" value="Glyco_hydro_5_CS"/>
</dbReference>
<dbReference type="GO" id="GO:0009986">
    <property type="term" value="C:cell surface"/>
    <property type="evidence" value="ECO:0007669"/>
    <property type="project" value="TreeGrafter"/>
</dbReference>
<proteinExistence type="inferred from homology"/>
<keyword evidence="10" id="KW-1185">Reference proteome</keyword>
<dbReference type="GO" id="GO:0005576">
    <property type="term" value="C:extracellular region"/>
    <property type="evidence" value="ECO:0007669"/>
    <property type="project" value="TreeGrafter"/>
</dbReference>
<dbReference type="SUPFAM" id="SSF51445">
    <property type="entry name" value="(Trans)glycosidases"/>
    <property type="match status" value="1"/>
</dbReference>
<keyword evidence="6" id="KW-0624">Polysaccharide degradation</keyword>
<comment type="similarity">
    <text evidence="1 7">Belongs to the glycosyl hydrolase 5 (cellulase A) family.</text>
</comment>
<dbReference type="InterPro" id="IPR050386">
    <property type="entry name" value="Glycosyl_hydrolase_5"/>
</dbReference>
<dbReference type="InterPro" id="IPR001547">
    <property type="entry name" value="Glyco_hydro_5"/>
</dbReference>
<name>A0A6L3SXD4_9HYPH</name>
<dbReference type="PROSITE" id="PS00659">
    <property type="entry name" value="GLYCOSYL_HYDROL_F5"/>
    <property type="match status" value="1"/>
</dbReference>
<evidence type="ECO:0000256" key="1">
    <source>
        <dbReference type="ARBA" id="ARBA00005641"/>
    </source>
</evidence>
<dbReference type="OrthoDB" id="9800955at2"/>
<keyword evidence="3" id="KW-0136">Cellulose degradation</keyword>
<dbReference type="EMBL" id="VZZK01000013">
    <property type="protein sequence ID" value="KAB1078566.1"/>
    <property type="molecule type" value="Genomic_DNA"/>
</dbReference>
<dbReference type="PANTHER" id="PTHR31297:SF41">
    <property type="entry name" value="ENDOGLUCANASE, PUTATIVE (AFU_ORTHOLOGUE AFUA_5G01830)-RELATED"/>
    <property type="match status" value="1"/>
</dbReference>
<keyword evidence="2 7" id="KW-0378">Hydrolase</keyword>
<dbReference type="Pfam" id="PF00150">
    <property type="entry name" value="Cellulase"/>
    <property type="match status" value="1"/>
</dbReference>
<keyword evidence="4" id="KW-0119">Carbohydrate metabolism</keyword>
<keyword evidence="5 7" id="KW-0326">Glycosidase</keyword>
<evidence type="ECO:0000259" key="8">
    <source>
        <dbReference type="Pfam" id="PF00150"/>
    </source>
</evidence>
<evidence type="ECO:0000256" key="2">
    <source>
        <dbReference type="ARBA" id="ARBA00022801"/>
    </source>
</evidence>
<dbReference type="PANTHER" id="PTHR31297">
    <property type="entry name" value="GLUCAN ENDO-1,6-BETA-GLUCOSIDASE B"/>
    <property type="match status" value="1"/>
</dbReference>
<organism evidence="9 10">
    <name type="scientific">Methylobacterium soli</name>
    <dbReference type="NCBI Taxonomy" id="553447"/>
    <lineage>
        <taxon>Bacteria</taxon>
        <taxon>Pseudomonadati</taxon>
        <taxon>Pseudomonadota</taxon>
        <taxon>Alphaproteobacteria</taxon>
        <taxon>Hyphomicrobiales</taxon>
        <taxon>Methylobacteriaceae</taxon>
        <taxon>Methylobacterium</taxon>
    </lineage>
</organism>
<reference evidence="9 10" key="1">
    <citation type="submission" date="2019-09" db="EMBL/GenBank/DDBJ databases">
        <title>YIM 48816 draft genome.</title>
        <authorList>
            <person name="Jiang L."/>
        </authorList>
    </citation>
    <scope>NUCLEOTIDE SEQUENCE [LARGE SCALE GENOMIC DNA]</scope>
    <source>
        <strain evidence="9 10">YIM 48816</strain>
    </source>
</reference>
<dbReference type="Gene3D" id="3.20.20.80">
    <property type="entry name" value="Glycosidases"/>
    <property type="match status" value="1"/>
</dbReference>
<protein>
    <submittedName>
        <fullName evidence="9">Glycoside hydrolase family 5 protein</fullName>
    </submittedName>
</protein>
<evidence type="ECO:0000313" key="10">
    <source>
        <dbReference type="Proteomes" id="UP000474159"/>
    </source>
</evidence>
<evidence type="ECO:0000256" key="6">
    <source>
        <dbReference type="ARBA" id="ARBA00023326"/>
    </source>
</evidence>
<feature type="domain" description="Glycoside hydrolase family 5" evidence="8">
    <location>
        <begin position="65"/>
        <end position="372"/>
    </location>
</feature>
<comment type="caution">
    <text evidence="9">The sequence shown here is derived from an EMBL/GenBank/DDBJ whole genome shotgun (WGS) entry which is preliminary data.</text>
</comment>
<evidence type="ECO:0000256" key="7">
    <source>
        <dbReference type="RuleBase" id="RU361153"/>
    </source>
</evidence>
<dbReference type="GO" id="GO:0008422">
    <property type="term" value="F:beta-glucosidase activity"/>
    <property type="evidence" value="ECO:0007669"/>
    <property type="project" value="TreeGrafter"/>
</dbReference>
<evidence type="ECO:0000256" key="3">
    <source>
        <dbReference type="ARBA" id="ARBA00023001"/>
    </source>
</evidence>
<dbReference type="InterPro" id="IPR017853">
    <property type="entry name" value="GH"/>
</dbReference>
<dbReference type="RefSeq" id="WP_151000879.1">
    <property type="nucleotide sequence ID" value="NZ_BPQY01000142.1"/>
</dbReference>
<evidence type="ECO:0000256" key="4">
    <source>
        <dbReference type="ARBA" id="ARBA00023277"/>
    </source>
</evidence>
<dbReference type="AlphaFoldDB" id="A0A6L3SXD4"/>
<evidence type="ECO:0000313" key="9">
    <source>
        <dbReference type="EMBL" id="KAB1078566.1"/>
    </source>
</evidence>
<evidence type="ECO:0000256" key="5">
    <source>
        <dbReference type="ARBA" id="ARBA00023295"/>
    </source>
</evidence>
<dbReference type="Proteomes" id="UP000474159">
    <property type="component" value="Unassembled WGS sequence"/>
</dbReference>
<dbReference type="GO" id="GO:0030245">
    <property type="term" value="P:cellulose catabolic process"/>
    <property type="evidence" value="ECO:0007669"/>
    <property type="project" value="UniProtKB-KW"/>
</dbReference>
<sequence>MTRRLLRLWIGAWILGAAAVAAEPVPFHRGIGISHMLAWASVEPNRAFTFPPFAGDDRTMPPAEMRRLKEAGLDFVRLAVDPGPFLQFTGWKRDWADQFLVDTVQGFLAAGLAVVIDLHPSDLHPAYESKDLTAGLRSPGFQGYLGLVARVAGLLSGIGSPRVAFELMNEPTIAPAAWQPMLEAAYRAARSRAPRLTLVLGGGNQNALAGLTEMDTKPFTGDPAVIYTFHDYDPYQYTHQGASWNAAANLADVPYPARARPPGESLEATRRSIARSDIKAEGKPAAIASAVRQLESYQRSGFDRPDLARSFDAVSGWARSRNIPPDRILLGEFGARLTPFSGGAAQQAERERYFRDMRELAEANGFAWSAFAYRGLGGFALARDEVGPGLDPTVARALGLRQIEAAPQRP</sequence>
<gene>
    <name evidence="9" type="ORF">F6X53_14305</name>
</gene>